<dbReference type="Proteomes" id="UP001057455">
    <property type="component" value="Unassembled WGS sequence"/>
</dbReference>
<keyword evidence="3" id="KW-1185">Reference proteome</keyword>
<feature type="region of interest" description="Disordered" evidence="1">
    <location>
        <begin position="178"/>
        <end position="207"/>
    </location>
</feature>
<feature type="region of interest" description="Disordered" evidence="1">
    <location>
        <begin position="532"/>
        <end position="636"/>
    </location>
</feature>
<evidence type="ECO:0000256" key="1">
    <source>
        <dbReference type="SAM" id="MobiDB-lite"/>
    </source>
</evidence>
<feature type="region of interest" description="Disordered" evidence="1">
    <location>
        <begin position="248"/>
        <end position="283"/>
    </location>
</feature>
<sequence>MHHPFGRNPDHVRHGLQGAPVHLRDLTEDRLRAQYGGGRGASPRHHIEDHHPLGSPRCNGVAKSRQTLAPRHQDDRDVHFHSRYHNDVRYPHLEMQKHVNDYADYGRKLVRRGHSPSHGINVQRSTQCTTYRDASPQHPDLEELAFLKAKASKLRRHLSVVQRQAEAIAPVLSKESNAAAIKSSHPGHKDYKPPPAETTNSTTSECDGALEPWKEAAAHLCSGVGSMVLAVCQLVSITGKTALSSCSNLRTVQDEDSSRHARSSQEQPRQYYKSHDRTRSIERYHSNVSHPVDRYPPSFMDTLQWEQSNISPRHKESRVLRDRRTQNSALRRMLSRFTDSSSEIDSVVTRNPSYDFHDEGTFGSDTDESVVLYMDDELNPPQHDIYDSSPYVNGGTPNRNQMPVGPINYKSGLQHGWPSAHNNQRQGDQPVLRINLGDLEASLPTISKSPALEPNVVSSNRAGFRAFVPNSNPSYQISPVATRTAGSLPEPQIAPRGTTINASPTTATMDPSPSMSIRRDLDGLRDRICAPHQDQGTHHKVPSDGGLPTTGGLTVPGKTSSGDSLSTGGHHDATLPVAVSLNPGMASGANRKDDGNYMDGTPTKYISPSSQVAGPVDDNVESPETKESRSYVEEGLKPKTPRKLSFINKWKLRKAGSNNMKVPLL</sequence>
<dbReference type="EMBL" id="BLIY01000006">
    <property type="protein sequence ID" value="GFE53285.1"/>
    <property type="molecule type" value="Genomic_DNA"/>
</dbReference>
<accession>A0A9W5T9E9</accession>
<feature type="compositionally biased region" description="Basic and acidic residues" evidence="1">
    <location>
        <begin position="623"/>
        <end position="636"/>
    </location>
</feature>
<feature type="compositionally biased region" description="Polar residues" evidence="1">
    <location>
        <begin position="498"/>
        <end position="515"/>
    </location>
</feature>
<protein>
    <submittedName>
        <fullName evidence="2">Uncharacterized protein</fullName>
    </submittedName>
</protein>
<reference evidence="2" key="1">
    <citation type="submission" date="2019-12" db="EMBL/GenBank/DDBJ databases">
        <title>Genome sequence of Babesia ovis.</title>
        <authorList>
            <person name="Yamagishi J."/>
            <person name="Sevinc F."/>
            <person name="Xuan X."/>
        </authorList>
    </citation>
    <scope>NUCLEOTIDE SEQUENCE</scope>
    <source>
        <strain evidence="2">Selcuk</strain>
    </source>
</reference>
<feature type="region of interest" description="Disordered" evidence="1">
    <location>
        <begin position="36"/>
        <end position="74"/>
    </location>
</feature>
<comment type="caution">
    <text evidence="2">The sequence shown here is derived from an EMBL/GenBank/DDBJ whole genome shotgun (WGS) entry which is preliminary data.</text>
</comment>
<evidence type="ECO:0000313" key="3">
    <source>
        <dbReference type="Proteomes" id="UP001057455"/>
    </source>
</evidence>
<name>A0A9W5T9E9_BABOV</name>
<evidence type="ECO:0000313" key="2">
    <source>
        <dbReference type="EMBL" id="GFE53285.1"/>
    </source>
</evidence>
<feature type="compositionally biased region" description="Basic and acidic residues" evidence="1">
    <location>
        <begin position="273"/>
        <end position="283"/>
    </location>
</feature>
<proteinExistence type="predicted"/>
<dbReference type="AlphaFoldDB" id="A0A9W5T9E9"/>
<feature type="region of interest" description="Disordered" evidence="1">
    <location>
        <begin position="486"/>
        <end position="515"/>
    </location>
</feature>
<gene>
    <name evidence="2" type="ORF">BaOVIS_006890</name>
</gene>
<organism evidence="2 3">
    <name type="scientific">Babesia ovis</name>
    <dbReference type="NCBI Taxonomy" id="5869"/>
    <lineage>
        <taxon>Eukaryota</taxon>
        <taxon>Sar</taxon>
        <taxon>Alveolata</taxon>
        <taxon>Apicomplexa</taxon>
        <taxon>Aconoidasida</taxon>
        <taxon>Piroplasmida</taxon>
        <taxon>Babesiidae</taxon>
        <taxon>Babesia</taxon>
    </lineage>
</organism>
<feature type="compositionally biased region" description="Low complexity" evidence="1">
    <location>
        <begin position="545"/>
        <end position="559"/>
    </location>
</feature>
<dbReference type="OrthoDB" id="10407285at2759"/>